<organism evidence="1 2">
    <name type="scientific">Melia azedarach</name>
    <name type="common">Chinaberry tree</name>
    <dbReference type="NCBI Taxonomy" id="155640"/>
    <lineage>
        <taxon>Eukaryota</taxon>
        <taxon>Viridiplantae</taxon>
        <taxon>Streptophyta</taxon>
        <taxon>Embryophyta</taxon>
        <taxon>Tracheophyta</taxon>
        <taxon>Spermatophyta</taxon>
        <taxon>Magnoliopsida</taxon>
        <taxon>eudicotyledons</taxon>
        <taxon>Gunneridae</taxon>
        <taxon>Pentapetalae</taxon>
        <taxon>rosids</taxon>
        <taxon>malvids</taxon>
        <taxon>Sapindales</taxon>
        <taxon>Meliaceae</taxon>
        <taxon>Melia</taxon>
    </lineage>
</organism>
<evidence type="ECO:0000313" key="1">
    <source>
        <dbReference type="EMBL" id="KAJ4709422.1"/>
    </source>
</evidence>
<comment type="caution">
    <text evidence="1">The sequence shown here is derived from an EMBL/GenBank/DDBJ whole genome shotgun (WGS) entry which is preliminary data.</text>
</comment>
<dbReference type="Proteomes" id="UP001164539">
    <property type="component" value="Chromosome 10"/>
</dbReference>
<dbReference type="EMBL" id="CM051403">
    <property type="protein sequence ID" value="KAJ4709422.1"/>
    <property type="molecule type" value="Genomic_DNA"/>
</dbReference>
<name>A0ACC1XF67_MELAZ</name>
<keyword evidence="2" id="KW-1185">Reference proteome</keyword>
<gene>
    <name evidence="1" type="ORF">OWV82_019217</name>
</gene>
<sequence>MKIIMMLSLVICFISAAHAAQGNAVYYDPPYTKSACYGNHDNGQMNTGVSDELWDGGRACGRSYKVQCVRAANLAPHPCHDGASVTVKVVDYCAKPCDGVLNLAKDAFAVIADTKAGNVVVDYTPV</sequence>
<protein>
    <submittedName>
        <fullName evidence="1">EG45-like domain containing protein</fullName>
    </submittedName>
</protein>
<accession>A0ACC1XF67</accession>
<proteinExistence type="predicted"/>
<evidence type="ECO:0000313" key="2">
    <source>
        <dbReference type="Proteomes" id="UP001164539"/>
    </source>
</evidence>
<reference evidence="1 2" key="1">
    <citation type="journal article" date="2023" name="Science">
        <title>Complex scaffold remodeling in plant triterpene biosynthesis.</title>
        <authorList>
            <person name="De La Pena R."/>
            <person name="Hodgson H."/>
            <person name="Liu J.C."/>
            <person name="Stephenson M.J."/>
            <person name="Martin A.C."/>
            <person name="Owen C."/>
            <person name="Harkess A."/>
            <person name="Leebens-Mack J."/>
            <person name="Jimenez L.E."/>
            <person name="Osbourn A."/>
            <person name="Sattely E.S."/>
        </authorList>
    </citation>
    <scope>NUCLEOTIDE SEQUENCE [LARGE SCALE GENOMIC DNA]</scope>
    <source>
        <strain evidence="2">cv. JPN11</strain>
        <tissue evidence="1">Leaf</tissue>
    </source>
</reference>